<dbReference type="InterPro" id="IPR012337">
    <property type="entry name" value="RNaseH-like_sf"/>
</dbReference>
<keyword evidence="3" id="KW-1185">Reference proteome</keyword>
<accession>A0AAV0XR28</accession>
<dbReference type="Pfam" id="PF05699">
    <property type="entry name" value="Dimer_Tnp_hAT"/>
    <property type="match status" value="1"/>
</dbReference>
<dbReference type="Proteomes" id="UP001160148">
    <property type="component" value="Unassembled WGS sequence"/>
</dbReference>
<reference evidence="2 3" key="1">
    <citation type="submission" date="2023-01" db="EMBL/GenBank/DDBJ databases">
        <authorList>
            <person name="Whitehead M."/>
        </authorList>
    </citation>
    <scope>NUCLEOTIDE SEQUENCE [LARGE SCALE GENOMIC DNA]</scope>
</reference>
<evidence type="ECO:0000313" key="3">
    <source>
        <dbReference type="Proteomes" id="UP001160148"/>
    </source>
</evidence>
<feature type="domain" description="HAT C-terminal dimerisation" evidence="1">
    <location>
        <begin position="209"/>
        <end position="272"/>
    </location>
</feature>
<dbReference type="SUPFAM" id="SSF53098">
    <property type="entry name" value="Ribonuclease H-like"/>
    <property type="match status" value="1"/>
</dbReference>
<proteinExistence type="predicted"/>
<dbReference type="PANTHER" id="PTHR45749">
    <property type="match status" value="1"/>
</dbReference>
<evidence type="ECO:0000313" key="2">
    <source>
        <dbReference type="EMBL" id="CAI6370621.1"/>
    </source>
</evidence>
<gene>
    <name evidence="2" type="ORF">MEUPH1_LOCUS24727</name>
</gene>
<dbReference type="PANTHER" id="PTHR45749:SF21">
    <property type="entry name" value="DUF4371 DOMAIN-CONTAINING PROTEIN"/>
    <property type="match status" value="1"/>
</dbReference>
<comment type="caution">
    <text evidence="2">The sequence shown here is derived from an EMBL/GenBank/DDBJ whole genome shotgun (WGS) entry which is preliminary data.</text>
</comment>
<dbReference type="GO" id="GO:0046983">
    <property type="term" value="F:protein dimerization activity"/>
    <property type="evidence" value="ECO:0007669"/>
    <property type="project" value="InterPro"/>
</dbReference>
<protein>
    <recommendedName>
        <fullName evidence="1">HAT C-terminal dimerisation domain-containing protein</fullName>
    </recommendedName>
</protein>
<sequence>MDLLKYQEMVSGAITDLKQIQRDFNGIKEISKKFIDIMSEKLEQSQIADEVEIENELPSIRSRKRKTLDGEKAYDNQIMNSEIKDMIEVYNVIMDNTITSIEKKFLGNKKMYTDFACLSLSNFEDLQKNKLPATDKIKPFEQTITTDGLRSELLSFSRNWSNLKKSIPETYEAYKEVESDDGDLLSNEISTEKSHCKSCMNCAICCYSVLHKYNLYCNAYSNLALAYKYLLTLPCSQVACERSFSFLKCIKTRLRSTLSENKSEAFMLMGIEKDILYEIDKHEIIELLKSNSPLLKNQLSY</sequence>
<organism evidence="2 3">
    <name type="scientific">Macrosiphum euphorbiae</name>
    <name type="common">potato aphid</name>
    <dbReference type="NCBI Taxonomy" id="13131"/>
    <lineage>
        <taxon>Eukaryota</taxon>
        <taxon>Metazoa</taxon>
        <taxon>Ecdysozoa</taxon>
        <taxon>Arthropoda</taxon>
        <taxon>Hexapoda</taxon>
        <taxon>Insecta</taxon>
        <taxon>Pterygota</taxon>
        <taxon>Neoptera</taxon>
        <taxon>Paraneoptera</taxon>
        <taxon>Hemiptera</taxon>
        <taxon>Sternorrhyncha</taxon>
        <taxon>Aphidomorpha</taxon>
        <taxon>Aphidoidea</taxon>
        <taxon>Aphididae</taxon>
        <taxon>Macrosiphini</taxon>
        <taxon>Macrosiphum</taxon>
    </lineage>
</organism>
<dbReference type="AlphaFoldDB" id="A0AAV0XR28"/>
<dbReference type="InterPro" id="IPR008906">
    <property type="entry name" value="HATC_C_dom"/>
</dbReference>
<evidence type="ECO:0000259" key="1">
    <source>
        <dbReference type="Pfam" id="PF05699"/>
    </source>
</evidence>
<name>A0AAV0XR28_9HEMI</name>
<dbReference type="EMBL" id="CARXXK010000449">
    <property type="protein sequence ID" value="CAI6370621.1"/>
    <property type="molecule type" value="Genomic_DNA"/>
</dbReference>